<dbReference type="PROSITE" id="PS51186">
    <property type="entry name" value="GNAT"/>
    <property type="match status" value="1"/>
</dbReference>
<evidence type="ECO:0000313" key="2">
    <source>
        <dbReference type="EMBL" id="MFL0246063.1"/>
    </source>
</evidence>
<keyword evidence="3" id="KW-1185">Reference proteome</keyword>
<name>A0ABW8T0G2_9CLOT</name>
<dbReference type="Proteomes" id="UP001623591">
    <property type="component" value="Unassembled WGS sequence"/>
</dbReference>
<dbReference type="EMBL" id="JBJHZZ010000001">
    <property type="protein sequence ID" value="MFL0246063.1"/>
    <property type="molecule type" value="Genomic_DNA"/>
</dbReference>
<dbReference type="RefSeq" id="WP_406768514.1">
    <property type="nucleotide sequence ID" value="NZ_JBJHZZ010000001.1"/>
</dbReference>
<organism evidence="2 3">
    <name type="scientific">Candidatus Clostridium stratigraminis</name>
    <dbReference type="NCBI Taxonomy" id="3381661"/>
    <lineage>
        <taxon>Bacteria</taxon>
        <taxon>Bacillati</taxon>
        <taxon>Bacillota</taxon>
        <taxon>Clostridia</taxon>
        <taxon>Eubacteriales</taxon>
        <taxon>Clostridiaceae</taxon>
        <taxon>Clostridium</taxon>
    </lineage>
</organism>
<reference evidence="2 3" key="1">
    <citation type="submission" date="2024-11" db="EMBL/GenBank/DDBJ databases">
        <authorList>
            <person name="Heng Y.C."/>
            <person name="Lim A.C.H."/>
            <person name="Lee J.K.Y."/>
            <person name="Kittelmann S."/>
        </authorList>
    </citation>
    <scope>NUCLEOTIDE SEQUENCE [LARGE SCALE GENOMIC DNA]</scope>
    <source>
        <strain evidence="2 3">WILCCON 0185</strain>
    </source>
</reference>
<feature type="domain" description="N-acetyltransferase" evidence="1">
    <location>
        <begin position="131"/>
        <end position="266"/>
    </location>
</feature>
<protein>
    <submittedName>
        <fullName evidence="2">GNAT family N-acetyltransferase</fullName>
    </submittedName>
</protein>
<proteinExistence type="predicted"/>
<dbReference type="Gene3D" id="3.40.630.30">
    <property type="match status" value="1"/>
</dbReference>
<dbReference type="InterPro" id="IPR016181">
    <property type="entry name" value="Acyl_CoA_acyltransferase"/>
</dbReference>
<dbReference type="SUPFAM" id="SSF55729">
    <property type="entry name" value="Acyl-CoA N-acyltransferases (Nat)"/>
    <property type="match status" value="1"/>
</dbReference>
<dbReference type="InterPro" id="IPR000182">
    <property type="entry name" value="GNAT_dom"/>
</dbReference>
<dbReference type="InterPro" id="IPR027365">
    <property type="entry name" value="GNAT_acetyltra_YdfB-like"/>
</dbReference>
<sequence length="266" mass="30469">MIRKLDESDNNNLMKLIMDEPEYNLYIIGDVENFGYCQDFLELFGEFDECGMISAVLVRYFGIFNLYAKDRFDVNGFINIMKNYKKLGMLVGKTQIISRFEDTSIGFNKYELHHFAVLKELKLEFEIDKKVIVKKANIGDVGRIADLKNMIGEFSRGSNNFKEILLNDFKAGTAHGYYVEVDGNMISYAQTSAENSKSAMVVSVMTDKKYRKKGLASACLKVLCDDLVKQGKTLCLFYKNPEAGAIYRKLGFEEIGLWSMYMKTEK</sequence>
<gene>
    <name evidence="2" type="ORF">ACJDUG_03610</name>
</gene>
<accession>A0ABW8T0G2</accession>
<dbReference type="Pfam" id="PF12746">
    <property type="entry name" value="GNAT_acetyltran"/>
    <property type="match status" value="1"/>
</dbReference>
<comment type="caution">
    <text evidence="2">The sequence shown here is derived from an EMBL/GenBank/DDBJ whole genome shotgun (WGS) entry which is preliminary data.</text>
</comment>
<evidence type="ECO:0000313" key="3">
    <source>
        <dbReference type="Proteomes" id="UP001623591"/>
    </source>
</evidence>
<evidence type="ECO:0000259" key="1">
    <source>
        <dbReference type="PROSITE" id="PS51186"/>
    </source>
</evidence>